<keyword evidence="2" id="KW-1185">Reference proteome</keyword>
<dbReference type="EMBL" id="JAOYFB010000001">
    <property type="protein sequence ID" value="KAK4002020.1"/>
    <property type="molecule type" value="Genomic_DNA"/>
</dbReference>
<organism evidence="1 2">
    <name type="scientific">Daphnia magna</name>
    <dbReference type="NCBI Taxonomy" id="35525"/>
    <lineage>
        <taxon>Eukaryota</taxon>
        <taxon>Metazoa</taxon>
        <taxon>Ecdysozoa</taxon>
        <taxon>Arthropoda</taxon>
        <taxon>Crustacea</taxon>
        <taxon>Branchiopoda</taxon>
        <taxon>Diplostraca</taxon>
        <taxon>Cladocera</taxon>
        <taxon>Anomopoda</taxon>
        <taxon>Daphniidae</taxon>
        <taxon>Daphnia</taxon>
    </lineage>
</organism>
<name>A0ABQ9YNG0_9CRUS</name>
<sequence>MKKKRQAREAFSVSADSGERLKVWTKTHFALVARGLDTEIIAFRDVEKKRKNVHNVLSAGPPAISQTNAVFKLKQFEKESQQSLIREWFKAIIGAILLCVKG</sequence>
<reference evidence="1 2" key="1">
    <citation type="journal article" date="2023" name="Nucleic Acids Res.">
        <title>The hologenome of Daphnia magna reveals possible DNA methylation and microbiome-mediated evolution of the host genome.</title>
        <authorList>
            <person name="Chaturvedi A."/>
            <person name="Li X."/>
            <person name="Dhandapani V."/>
            <person name="Marshall H."/>
            <person name="Kissane S."/>
            <person name="Cuenca-Cambronero M."/>
            <person name="Asole G."/>
            <person name="Calvet F."/>
            <person name="Ruiz-Romero M."/>
            <person name="Marangio P."/>
            <person name="Guigo R."/>
            <person name="Rago D."/>
            <person name="Mirbahai L."/>
            <person name="Eastwood N."/>
            <person name="Colbourne J.K."/>
            <person name="Zhou J."/>
            <person name="Mallon E."/>
            <person name="Orsini L."/>
        </authorList>
    </citation>
    <scope>NUCLEOTIDE SEQUENCE [LARGE SCALE GENOMIC DNA]</scope>
    <source>
        <strain evidence="1">LRV0_1</strain>
    </source>
</reference>
<proteinExistence type="predicted"/>
<accession>A0ABQ9YNG0</accession>
<evidence type="ECO:0000313" key="2">
    <source>
        <dbReference type="Proteomes" id="UP001234178"/>
    </source>
</evidence>
<dbReference type="Proteomes" id="UP001234178">
    <property type="component" value="Unassembled WGS sequence"/>
</dbReference>
<comment type="caution">
    <text evidence="1">The sequence shown here is derived from an EMBL/GenBank/DDBJ whole genome shotgun (WGS) entry which is preliminary data.</text>
</comment>
<gene>
    <name evidence="1" type="ORF">OUZ56_003879</name>
</gene>
<protein>
    <submittedName>
        <fullName evidence="1">Uncharacterized protein</fullName>
    </submittedName>
</protein>
<evidence type="ECO:0000313" key="1">
    <source>
        <dbReference type="EMBL" id="KAK4002020.1"/>
    </source>
</evidence>